<keyword evidence="3" id="KW-1185">Reference proteome</keyword>
<protein>
    <submittedName>
        <fullName evidence="2">Uncharacterized protein</fullName>
    </submittedName>
</protein>
<reference evidence="2 3" key="1">
    <citation type="submission" date="2019-02" db="EMBL/GenBank/DDBJ databases">
        <title>Arundinibacter roseus gen. nov., sp. nov., a new member of the family Cytophagaceae.</title>
        <authorList>
            <person name="Szuroczki S."/>
            <person name="Khayer B."/>
            <person name="Sproer C."/>
            <person name="Toumi M."/>
            <person name="Szabo A."/>
            <person name="Felfoldi T."/>
            <person name="Schumann P."/>
            <person name="Toth E."/>
        </authorList>
    </citation>
    <scope>NUCLEOTIDE SEQUENCE [LARGE SCALE GENOMIC DNA]</scope>
    <source>
        <strain evidence="2 3">DMA-k-7a</strain>
    </source>
</reference>
<sequence>MLTFARIKKHLSDNFSVHAMHKIRTLKEKKIAKSYFFAGIVLYLLSTIGLIIAKLVVGAAMSGWWILAPALFVVGWVLVLTLLEYLKKS</sequence>
<evidence type="ECO:0000313" key="3">
    <source>
        <dbReference type="Proteomes" id="UP000295706"/>
    </source>
</evidence>
<name>A0A4R4KJ34_9BACT</name>
<evidence type="ECO:0000256" key="1">
    <source>
        <dbReference type="SAM" id="Phobius"/>
    </source>
</evidence>
<gene>
    <name evidence="2" type="ORF">EZE20_06980</name>
</gene>
<keyword evidence="1" id="KW-0812">Transmembrane</keyword>
<dbReference type="RefSeq" id="WP_165933431.1">
    <property type="nucleotide sequence ID" value="NZ_SMJU01000004.1"/>
</dbReference>
<proteinExistence type="predicted"/>
<organism evidence="2 3">
    <name type="scientific">Arundinibacter roseus</name>
    <dbReference type="NCBI Taxonomy" id="2070510"/>
    <lineage>
        <taxon>Bacteria</taxon>
        <taxon>Pseudomonadati</taxon>
        <taxon>Bacteroidota</taxon>
        <taxon>Cytophagia</taxon>
        <taxon>Cytophagales</taxon>
        <taxon>Spirosomataceae</taxon>
        <taxon>Arundinibacter</taxon>
    </lineage>
</organism>
<evidence type="ECO:0000313" key="2">
    <source>
        <dbReference type="EMBL" id="TDB66862.1"/>
    </source>
</evidence>
<dbReference type="AlphaFoldDB" id="A0A4R4KJ34"/>
<comment type="caution">
    <text evidence="2">The sequence shown here is derived from an EMBL/GenBank/DDBJ whole genome shotgun (WGS) entry which is preliminary data.</text>
</comment>
<feature type="transmembrane region" description="Helical" evidence="1">
    <location>
        <begin position="63"/>
        <end position="86"/>
    </location>
</feature>
<dbReference type="Proteomes" id="UP000295706">
    <property type="component" value="Unassembled WGS sequence"/>
</dbReference>
<keyword evidence="1" id="KW-1133">Transmembrane helix</keyword>
<keyword evidence="1" id="KW-0472">Membrane</keyword>
<dbReference type="EMBL" id="SMJU01000004">
    <property type="protein sequence ID" value="TDB66862.1"/>
    <property type="molecule type" value="Genomic_DNA"/>
</dbReference>
<feature type="transmembrane region" description="Helical" evidence="1">
    <location>
        <begin position="34"/>
        <end position="57"/>
    </location>
</feature>
<accession>A0A4R4KJ34</accession>